<dbReference type="GO" id="GO:0022857">
    <property type="term" value="F:transmembrane transporter activity"/>
    <property type="evidence" value="ECO:0007669"/>
    <property type="project" value="InterPro"/>
</dbReference>
<feature type="transmembrane region" description="Helical" evidence="6">
    <location>
        <begin position="20"/>
        <end position="41"/>
    </location>
</feature>
<dbReference type="PROSITE" id="PS00216">
    <property type="entry name" value="SUGAR_TRANSPORT_1"/>
    <property type="match status" value="1"/>
</dbReference>
<dbReference type="InterPro" id="IPR036259">
    <property type="entry name" value="MFS_trans_sf"/>
</dbReference>
<dbReference type="PANTHER" id="PTHR23530">
    <property type="entry name" value="TRANSPORT PROTEIN-RELATED"/>
    <property type="match status" value="1"/>
</dbReference>
<feature type="transmembrane region" description="Helical" evidence="6">
    <location>
        <begin position="292"/>
        <end position="325"/>
    </location>
</feature>
<dbReference type="PANTHER" id="PTHR23530:SF1">
    <property type="entry name" value="PERMEASE, MAJOR FACILITATOR SUPERFAMILY-RELATED"/>
    <property type="match status" value="1"/>
</dbReference>
<dbReference type="AlphaFoldDB" id="A0A518AZV1"/>
<dbReference type="EMBL" id="CP036279">
    <property type="protein sequence ID" value="QDU60259.1"/>
    <property type="molecule type" value="Genomic_DNA"/>
</dbReference>
<keyword evidence="2 6" id="KW-0812">Transmembrane</keyword>
<keyword evidence="8" id="KW-1185">Reference proteome</keyword>
<keyword evidence="3 6" id="KW-1133">Transmembrane helix</keyword>
<dbReference type="Proteomes" id="UP000317093">
    <property type="component" value="Chromosome"/>
</dbReference>
<evidence type="ECO:0000256" key="5">
    <source>
        <dbReference type="SAM" id="MobiDB-lite"/>
    </source>
</evidence>
<evidence type="ECO:0000256" key="6">
    <source>
        <dbReference type="SAM" id="Phobius"/>
    </source>
</evidence>
<name>A0A518AZV1_9BACT</name>
<gene>
    <name evidence="7" type="ORF">Pan216_10980</name>
</gene>
<feature type="transmembrane region" description="Helical" evidence="6">
    <location>
        <begin position="254"/>
        <end position="272"/>
    </location>
</feature>
<dbReference type="InterPro" id="IPR005829">
    <property type="entry name" value="Sugar_transporter_CS"/>
</dbReference>
<reference evidence="7 8" key="1">
    <citation type="submission" date="2019-02" db="EMBL/GenBank/DDBJ databases">
        <title>Deep-cultivation of Planctomycetes and their phenomic and genomic characterization uncovers novel biology.</title>
        <authorList>
            <person name="Wiegand S."/>
            <person name="Jogler M."/>
            <person name="Boedeker C."/>
            <person name="Pinto D."/>
            <person name="Vollmers J."/>
            <person name="Rivas-Marin E."/>
            <person name="Kohn T."/>
            <person name="Peeters S.H."/>
            <person name="Heuer A."/>
            <person name="Rast P."/>
            <person name="Oberbeckmann S."/>
            <person name="Bunk B."/>
            <person name="Jeske O."/>
            <person name="Meyerdierks A."/>
            <person name="Storesund J.E."/>
            <person name="Kallscheuer N."/>
            <person name="Luecker S."/>
            <person name="Lage O.M."/>
            <person name="Pohl T."/>
            <person name="Merkel B.J."/>
            <person name="Hornburger P."/>
            <person name="Mueller R.-W."/>
            <person name="Bruemmer F."/>
            <person name="Labrenz M."/>
            <person name="Spormann A.M."/>
            <person name="Op den Camp H."/>
            <person name="Overmann J."/>
            <person name="Amann R."/>
            <person name="Jetten M.S.M."/>
            <person name="Mascher T."/>
            <person name="Medema M.H."/>
            <person name="Devos D.P."/>
            <person name="Kaster A.-K."/>
            <person name="Ovreas L."/>
            <person name="Rohde M."/>
            <person name="Galperin M.Y."/>
            <person name="Jogler C."/>
        </authorList>
    </citation>
    <scope>NUCLEOTIDE SEQUENCE [LARGE SCALE GENOMIC DNA]</scope>
    <source>
        <strain evidence="7 8">Pan216</strain>
    </source>
</reference>
<evidence type="ECO:0000256" key="4">
    <source>
        <dbReference type="ARBA" id="ARBA00023136"/>
    </source>
</evidence>
<sequence>MIQRFCLYGFLKNQRYFEPFWIIAFLDKGLSFASIGLLIGFREISIALLEIPTGAIADVVGRRWAMIFSHVAYVVAFLVFGFSSSIVAIFVAMLAFAIGEAFRTGTHKAIIFAWLKSQGREREKTAVYGITRSWSQAGSAVSVIIAAVMVFVSREYSAIFWMSAIPTSLNIVNFLTYPSWLDGVTAEKKSNVVRLLLEGLRQCFFQKSLRRLLFESMGYEGMFKAGKDYLQPMLQQLVLAAPLLMFLDPIRRTAVAIAVVYTAFYLMGSYAARMSGTASERFGGEERAAGNLWVAFGIAFLILLAGNLTDTLALVMASALGLAGLQNVWRPILISRVAKQAEEHSMATVLSIESQAKSLGVAGFALLLGVCVDWMPEAYRFAPVGLMGILVALLALVSSPTGTRMLSTRSPIQAVQQRGENRSKPLH</sequence>
<evidence type="ECO:0000313" key="7">
    <source>
        <dbReference type="EMBL" id="QDU60259.1"/>
    </source>
</evidence>
<comment type="subcellular location">
    <subcellularLocation>
        <location evidence="1">Membrane</location>
        <topology evidence="1">Multi-pass membrane protein</topology>
    </subcellularLocation>
</comment>
<feature type="transmembrane region" description="Helical" evidence="6">
    <location>
        <begin position="159"/>
        <end position="180"/>
    </location>
</feature>
<organism evidence="7 8">
    <name type="scientific">Kolteria novifilia</name>
    <dbReference type="NCBI Taxonomy" id="2527975"/>
    <lineage>
        <taxon>Bacteria</taxon>
        <taxon>Pseudomonadati</taxon>
        <taxon>Planctomycetota</taxon>
        <taxon>Planctomycetia</taxon>
        <taxon>Kolteriales</taxon>
        <taxon>Kolteriaceae</taxon>
        <taxon>Kolteria</taxon>
    </lineage>
</organism>
<dbReference type="Pfam" id="PF07690">
    <property type="entry name" value="MFS_1"/>
    <property type="match status" value="1"/>
</dbReference>
<evidence type="ECO:0000256" key="3">
    <source>
        <dbReference type="ARBA" id="ARBA00022989"/>
    </source>
</evidence>
<protein>
    <submittedName>
        <fullName evidence="7">Major Facilitator Superfamily protein</fullName>
    </submittedName>
</protein>
<evidence type="ECO:0000313" key="8">
    <source>
        <dbReference type="Proteomes" id="UP000317093"/>
    </source>
</evidence>
<evidence type="ECO:0000256" key="2">
    <source>
        <dbReference type="ARBA" id="ARBA00022692"/>
    </source>
</evidence>
<accession>A0A518AZV1</accession>
<feature type="transmembrane region" description="Helical" evidence="6">
    <location>
        <begin position="71"/>
        <end position="98"/>
    </location>
</feature>
<dbReference type="KEGG" id="knv:Pan216_10980"/>
<dbReference type="Gene3D" id="1.20.1250.20">
    <property type="entry name" value="MFS general substrate transporter like domains"/>
    <property type="match status" value="1"/>
</dbReference>
<dbReference type="InterPro" id="IPR011701">
    <property type="entry name" value="MFS"/>
</dbReference>
<feature type="compositionally biased region" description="Polar residues" evidence="5">
    <location>
        <begin position="403"/>
        <end position="418"/>
    </location>
</feature>
<dbReference type="GO" id="GO:0016020">
    <property type="term" value="C:membrane"/>
    <property type="evidence" value="ECO:0007669"/>
    <property type="project" value="UniProtKB-SubCell"/>
</dbReference>
<dbReference type="InterPro" id="IPR053160">
    <property type="entry name" value="MFS_DHA3_Transporter"/>
</dbReference>
<dbReference type="SUPFAM" id="SSF103473">
    <property type="entry name" value="MFS general substrate transporter"/>
    <property type="match status" value="1"/>
</dbReference>
<keyword evidence="4 6" id="KW-0472">Membrane</keyword>
<evidence type="ECO:0000256" key="1">
    <source>
        <dbReference type="ARBA" id="ARBA00004141"/>
    </source>
</evidence>
<feature type="transmembrane region" description="Helical" evidence="6">
    <location>
        <begin position="134"/>
        <end position="152"/>
    </location>
</feature>
<proteinExistence type="predicted"/>
<feature type="region of interest" description="Disordered" evidence="5">
    <location>
        <begin position="403"/>
        <end position="427"/>
    </location>
</feature>
<feature type="transmembrane region" description="Helical" evidence="6">
    <location>
        <begin position="381"/>
        <end position="399"/>
    </location>
</feature>